<keyword evidence="2" id="KW-1185">Reference proteome</keyword>
<evidence type="ECO:0000313" key="1">
    <source>
        <dbReference type="EMBL" id="MBO1926601.1"/>
    </source>
</evidence>
<sequence length="78" mass="8552">MDSINAVSNAGMTAYQGIQQNFNRLADNTQTIIQPQQSFDNTANALIDNKMAQTDIEALVKVLKTEDLLLGQLLDIKA</sequence>
<gene>
    <name evidence="1" type="ORF">J3998_03345</name>
</gene>
<protein>
    <recommendedName>
        <fullName evidence="3">Flagellar basal-body/hook protein C-terminal domain-containing protein</fullName>
    </recommendedName>
</protein>
<dbReference type="Proteomes" id="UP000664835">
    <property type="component" value="Unassembled WGS sequence"/>
</dbReference>
<comment type="caution">
    <text evidence="1">The sequence shown here is derived from an EMBL/GenBank/DDBJ whole genome shotgun (WGS) entry which is preliminary data.</text>
</comment>
<proteinExistence type="predicted"/>
<dbReference type="RefSeq" id="WP_208147944.1">
    <property type="nucleotide sequence ID" value="NZ_JAGETV010000004.1"/>
</dbReference>
<evidence type="ECO:0008006" key="3">
    <source>
        <dbReference type="Google" id="ProtNLM"/>
    </source>
</evidence>
<accession>A0ABS3Q2S9</accession>
<name>A0ABS3Q2S9_9GAMM</name>
<organism evidence="1 2">
    <name type="scientific">Thiomicrorhabdus marina</name>
    <dbReference type="NCBI Taxonomy" id="2818442"/>
    <lineage>
        <taxon>Bacteria</taxon>
        <taxon>Pseudomonadati</taxon>
        <taxon>Pseudomonadota</taxon>
        <taxon>Gammaproteobacteria</taxon>
        <taxon>Thiotrichales</taxon>
        <taxon>Piscirickettsiaceae</taxon>
        <taxon>Thiomicrorhabdus</taxon>
    </lineage>
</organism>
<evidence type="ECO:0000313" key="2">
    <source>
        <dbReference type="Proteomes" id="UP000664835"/>
    </source>
</evidence>
<reference evidence="1 2" key="1">
    <citation type="submission" date="2021-03" db="EMBL/GenBank/DDBJ databases">
        <title>Thiomicrorhabdus sp.nov.,novel sulfur-oxidizing bacteria isolated from coastal sediment.</title>
        <authorList>
            <person name="Liu X."/>
        </authorList>
    </citation>
    <scope>NUCLEOTIDE SEQUENCE [LARGE SCALE GENOMIC DNA]</scope>
    <source>
        <strain evidence="1 2">6S2-11</strain>
    </source>
</reference>
<dbReference type="EMBL" id="JAGETV010000004">
    <property type="protein sequence ID" value="MBO1926601.1"/>
    <property type="molecule type" value="Genomic_DNA"/>
</dbReference>